<evidence type="ECO:0000256" key="1">
    <source>
        <dbReference type="ARBA" id="ARBA00008626"/>
    </source>
</evidence>
<dbReference type="Proteomes" id="UP000006727">
    <property type="component" value="Chromosome 24"/>
</dbReference>
<dbReference type="EnsemblPlants" id="Pp3c24_80V3.2">
    <property type="protein sequence ID" value="PAC:32908853.CDS.1"/>
    <property type="gene ID" value="Pp3c24_80"/>
</dbReference>
<dbReference type="EMBL" id="ABEU02000024">
    <property type="status" value="NOT_ANNOTATED_CDS"/>
    <property type="molecule type" value="Genomic_DNA"/>
</dbReference>
<dbReference type="Pfam" id="PF03660">
    <property type="entry name" value="PHF5"/>
    <property type="match status" value="1"/>
</dbReference>
<sequence length="89" mass="9913">MTKRLPNLIVCRKQQLGTAVGRLCAKFCWQCDDCAPYVRPSTPVRVRDECNHGSFQGQCGISGGVSFSGVIFGKELGQQERDRDCFPKM</sequence>
<dbReference type="EnsemblPlants" id="Pp3c24_80V3.1">
    <property type="protein sequence ID" value="PAC:32908852.CDS.1"/>
    <property type="gene ID" value="Pp3c24_80"/>
</dbReference>
<reference evidence="2 3" key="2">
    <citation type="journal article" date="2018" name="Plant J.">
        <title>The Physcomitrella patens chromosome-scale assembly reveals moss genome structure and evolution.</title>
        <authorList>
            <person name="Lang D."/>
            <person name="Ullrich K.K."/>
            <person name="Murat F."/>
            <person name="Fuchs J."/>
            <person name="Jenkins J."/>
            <person name="Haas F.B."/>
            <person name="Piednoel M."/>
            <person name="Gundlach H."/>
            <person name="Van Bel M."/>
            <person name="Meyberg R."/>
            <person name="Vives C."/>
            <person name="Morata J."/>
            <person name="Symeonidi A."/>
            <person name="Hiss M."/>
            <person name="Muchero W."/>
            <person name="Kamisugi Y."/>
            <person name="Saleh O."/>
            <person name="Blanc G."/>
            <person name="Decker E.L."/>
            <person name="van Gessel N."/>
            <person name="Grimwood J."/>
            <person name="Hayes R.D."/>
            <person name="Graham S.W."/>
            <person name="Gunter L.E."/>
            <person name="McDaniel S.F."/>
            <person name="Hoernstein S.N.W."/>
            <person name="Larsson A."/>
            <person name="Li F.W."/>
            <person name="Perroud P.F."/>
            <person name="Phillips J."/>
            <person name="Ranjan P."/>
            <person name="Rokshar D.S."/>
            <person name="Rothfels C.J."/>
            <person name="Schneider L."/>
            <person name="Shu S."/>
            <person name="Stevenson D.W."/>
            <person name="Thummler F."/>
            <person name="Tillich M."/>
            <person name="Villarreal Aguilar J.C."/>
            <person name="Widiez T."/>
            <person name="Wong G.K."/>
            <person name="Wymore A."/>
            <person name="Zhang Y."/>
            <person name="Zimmer A.D."/>
            <person name="Quatrano R.S."/>
            <person name="Mayer K.F.X."/>
            <person name="Goodstein D."/>
            <person name="Casacuberta J.M."/>
            <person name="Vandepoele K."/>
            <person name="Reski R."/>
            <person name="Cuming A.C."/>
            <person name="Tuskan G.A."/>
            <person name="Maumus F."/>
            <person name="Salse J."/>
            <person name="Schmutz J."/>
            <person name="Rensing S.A."/>
        </authorList>
    </citation>
    <scope>NUCLEOTIDE SEQUENCE [LARGE SCALE GENOMIC DNA]</scope>
    <source>
        <strain evidence="2 3">cv. Gransden 2004</strain>
    </source>
</reference>
<keyword evidence="3" id="KW-1185">Reference proteome</keyword>
<protein>
    <submittedName>
        <fullName evidence="2">Uncharacterized protein</fullName>
    </submittedName>
</protein>
<dbReference type="PANTHER" id="PTHR13120">
    <property type="entry name" value="PHD FINGER-LIKE DOMAIN-CONTAINING PROTEIN 5A"/>
    <property type="match status" value="1"/>
</dbReference>
<dbReference type="Gramene" id="Pp3c24_80V3.2">
    <property type="protein sequence ID" value="PAC:32908853.CDS.1"/>
    <property type="gene ID" value="Pp3c24_80"/>
</dbReference>
<accession>A0A7I4EQ31</accession>
<reference evidence="2" key="3">
    <citation type="submission" date="2020-12" db="UniProtKB">
        <authorList>
            <consortium name="EnsemblPlants"/>
        </authorList>
    </citation>
    <scope>IDENTIFICATION</scope>
</reference>
<dbReference type="GO" id="GO:0000398">
    <property type="term" value="P:mRNA splicing, via spliceosome"/>
    <property type="evidence" value="ECO:0007669"/>
    <property type="project" value="InterPro"/>
</dbReference>
<evidence type="ECO:0000313" key="2">
    <source>
        <dbReference type="EnsemblPlants" id="PAC:32908853.CDS.1"/>
    </source>
</evidence>
<organism evidence="2 3">
    <name type="scientific">Physcomitrium patens</name>
    <name type="common">Spreading-leaved earth moss</name>
    <name type="synonym">Physcomitrella patens</name>
    <dbReference type="NCBI Taxonomy" id="3218"/>
    <lineage>
        <taxon>Eukaryota</taxon>
        <taxon>Viridiplantae</taxon>
        <taxon>Streptophyta</taxon>
        <taxon>Embryophyta</taxon>
        <taxon>Bryophyta</taxon>
        <taxon>Bryophytina</taxon>
        <taxon>Bryopsida</taxon>
        <taxon>Funariidae</taxon>
        <taxon>Funariales</taxon>
        <taxon>Funariaceae</taxon>
        <taxon>Physcomitrium</taxon>
    </lineage>
</organism>
<dbReference type="GeneID" id="141044877"/>
<comment type="similarity">
    <text evidence="1">Belongs to the PHF5 family.</text>
</comment>
<reference evidence="2 3" key="1">
    <citation type="journal article" date="2008" name="Science">
        <title>The Physcomitrella genome reveals evolutionary insights into the conquest of land by plants.</title>
        <authorList>
            <person name="Rensing S."/>
            <person name="Lang D."/>
            <person name="Zimmer A."/>
            <person name="Terry A."/>
            <person name="Salamov A."/>
            <person name="Shapiro H."/>
            <person name="Nishiyama T."/>
            <person name="Perroud P.-F."/>
            <person name="Lindquist E."/>
            <person name="Kamisugi Y."/>
            <person name="Tanahashi T."/>
            <person name="Sakakibara K."/>
            <person name="Fujita T."/>
            <person name="Oishi K."/>
            <person name="Shin-I T."/>
            <person name="Kuroki Y."/>
            <person name="Toyoda A."/>
            <person name="Suzuki Y."/>
            <person name="Hashimoto A."/>
            <person name="Yamaguchi K."/>
            <person name="Sugano A."/>
            <person name="Kohara Y."/>
            <person name="Fujiyama A."/>
            <person name="Anterola A."/>
            <person name="Aoki S."/>
            <person name="Ashton N."/>
            <person name="Barbazuk W.B."/>
            <person name="Barker E."/>
            <person name="Bennetzen J."/>
            <person name="Bezanilla M."/>
            <person name="Blankenship R."/>
            <person name="Cho S.H."/>
            <person name="Dutcher S."/>
            <person name="Estelle M."/>
            <person name="Fawcett J.A."/>
            <person name="Gundlach H."/>
            <person name="Hanada K."/>
            <person name="Heyl A."/>
            <person name="Hicks K.A."/>
            <person name="Hugh J."/>
            <person name="Lohr M."/>
            <person name="Mayer K."/>
            <person name="Melkozernov A."/>
            <person name="Murata T."/>
            <person name="Nelson D."/>
            <person name="Pils B."/>
            <person name="Prigge M."/>
            <person name="Reiss B."/>
            <person name="Renner T."/>
            <person name="Rombauts S."/>
            <person name="Rushton P."/>
            <person name="Sanderfoot A."/>
            <person name="Schween G."/>
            <person name="Shiu S.-H."/>
            <person name="Stueber K."/>
            <person name="Theodoulou F.L."/>
            <person name="Tu H."/>
            <person name="Van de Peer Y."/>
            <person name="Verrier P.J."/>
            <person name="Waters E."/>
            <person name="Wood A."/>
            <person name="Yang L."/>
            <person name="Cove D."/>
            <person name="Cuming A."/>
            <person name="Hasebe M."/>
            <person name="Lucas S."/>
            <person name="Mishler D.B."/>
            <person name="Reski R."/>
            <person name="Grigoriev I."/>
            <person name="Quatrano R.S."/>
            <person name="Boore J.L."/>
        </authorList>
    </citation>
    <scope>NUCLEOTIDE SEQUENCE [LARGE SCALE GENOMIC DNA]</scope>
    <source>
        <strain evidence="2 3">cv. Gransden 2004</strain>
    </source>
</reference>
<dbReference type="InterPro" id="IPR005345">
    <property type="entry name" value="PHF5"/>
</dbReference>
<dbReference type="AlphaFoldDB" id="A0A7I4EQ31"/>
<name>A0A7I4EQ31_PHYPA</name>
<dbReference type="InParanoid" id="A0A7I4EQ31"/>
<dbReference type="Gramene" id="Pp3c24_80V3.1">
    <property type="protein sequence ID" value="PAC:32908852.CDS.1"/>
    <property type="gene ID" value="Pp3c24_80"/>
</dbReference>
<dbReference type="RefSeq" id="XP_073386993.1">
    <property type="nucleotide sequence ID" value="XM_073530892.1"/>
</dbReference>
<proteinExistence type="inferred from homology"/>
<evidence type="ECO:0000313" key="3">
    <source>
        <dbReference type="Proteomes" id="UP000006727"/>
    </source>
</evidence>